<feature type="signal peptide" evidence="1">
    <location>
        <begin position="1"/>
        <end position="22"/>
    </location>
</feature>
<dbReference type="AlphaFoldDB" id="A0AAV0USG4"/>
<proteinExistence type="predicted"/>
<feature type="chain" id="PRO_5043550057" description="RxLR effector candidate protein" evidence="1">
    <location>
        <begin position="23"/>
        <end position="250"/>
    </location>
</feature>
<evidence type="ECO:0000313" key="2">
    <source>
        <dbReference type="EMBL" id="CAI5737589.1"/>
    </source>
</evidence>
<protein>
    <recommendedName>
        <fullName evidence="4">RxLR effector candidate protein</fullName>
    </recommendedName>
</protein>
<evidence type="ECO:0000313" key="3">
    <source>
        <dbReference type="Proteomes" id="UP001162031"/>
    </source>
</evidence>
<organism evidence="2 3">
    <name type="scientific">Hyaloperonospora brassicae</name>
    <name type="common">Brassica downy mildew</name>
    <name type="synonym">Peronospora brassicae</name>
    <dbReference type="NCBI Taxonomy" id="162125"/>
    <lineage>
        <taxon>Eukaryota</taxon>
        <taxon>Sar</taxon>
        <taxon>Stramenopiles</taxon>
        <taxon>Oomycota</taxon>
        <taxon>Peronosporomycetes</taxon>
        <taxon>Peronosporales</taxon>
        <taxon>Peronosporaceae</taxon>
        <taxon>Hyaloperonospora</taxon>
    </lineage>
</organism>
<keyword evidence="1" id="KW-0732">Signal</keyword>
<name>A0AAV0USG4_HYABA</name>
<accession>A0AAV0USG4</accession>
<gene>
    <name evidence="2" type="ORF">HBR001_LOCUS7206</name>
</gene>
<keyword evidence="3" id="KW-1185">Reference proteome</keyword>
<evidence type="ECO:0000256" key="1">
    <source>
        <dbReference type="SAM" id="SignalP"/>
    </source>
</evidence>
<sequence length="250" mass="28728">MRFTYLRAVLVSVLLLNHSCHAAGLEKSKADALEARGEHDKAKRLLRLRGVDDADQDERMARIYPGHPTPPKDFGIGPKFLKSLLISLKLWQSKVPRIGWDSIIRSSSDIERLQLSWKAFENHGTYQSVVDDVLRHVSSMSSMSPTSPTSSLLEKQLYDELIMVDSSKAMVTLELLQRFPETTVLAQNIEQRFFAEYGGYDSETLRQKLYLPLNDRMQDGLHVIEHYMQNFIAKFRIWQLKNQPPLHTST</sequence>
<reference evidence="2" key="1">
    <citation type="submission" date="2022-12" db="EMBL/GenBank/DDBJ databases">
        <authorList>
            <person name="Webb A."/>
        </authorList>
    </citation>
    <scope>NUCLEOTIDE SEQUENCE</scope>
    <source>
        <strain evidence="2">Hp1</strain>
    </source>
</reference>
<comment type="caution">
    <text evidence="2">The sequence shown here is derived from an EMBL/GenBank/DDBJ whole genome shotgun (WGS) entry which is preliminary data.</text>
</comment>
<evidence type="ECO:0008006" key="4">
    <source>
        <dbReference type="Google" id="ProtNLM"/>
    </source>
</evidence>
<dbReference type="Proteomes" id="UP001162031">
    <property type="component" value="Unassembled WGS sequence"/>
</dbReference>
<dbReference type="EMBL" id="CANTFL010001335">
    <property type="protein sequence ID" value="CAI5737589.1"/>
    <property type="molecule type" value="Genomic_DNA"/>
</dbReference>